<dbReference type="EMBL" id="NIRK01000001">
    <property type="protein sequence ID" value="PHH98499.1"/>
    <property type="molecule type" value="Genomic_DNA"/>
</dbReference>
<proteinExistence type="predicted"/>
<keyword evidence="2" id="KW-0175">Coiled coil</keyword>
<dbReference type="Pfam" id="PF01025">
    <property type="entry name" value="GrpE"/>
    <property type="match status" value="1"/>
</dbReference>
<dbReference type="AlphaFoldDB" id="A0A2C6C5Q6"/>
<dbReference type="SUPFAM" id="SSF51064">
    <property type="entry name" value="Head domain of nucleotide exchange factor GrpE"/>
    <property type="match status" value="1"/>
</dbReference>
<dbReference type="GO" id="GO:0051087">
    <property type="term" value="F:protein-folding chaperone binding"/>
    <property type="evidence" value="ECO:0007669"/>
    <property type="project" value="InterPro"/>
</dbReference>
<feature type="coiled-coil region" evidence="2">
    <location>
        <begin position="13"/>
        <end position="47"/>
    </location>
</feature>
<evidence type="ECO:0000256" key="2">
    <source>
        <dbReference type="SAM" id="Coils"/>
    </source>
</evidence>
<gene>
    <name evidence="3" type="primary">grpE</name>
    <name evidence="3" type="ORF">CA836_01235</name>
</gene>
<evidence type="ECO:0000313" key="3">
    <source>
        <dbReference type="EMBL" id="PHH98499.1"/>
    </source>
</evidence>
<name>A0A2C6C5Q6_FUSNP</name>
<dbReference type="GO" id="GO:0000774">
    <property type="term" value="F:adenyl-nucleotide exchange factor activity"/>
    <property type="evidence" value="ECO:0007669"/>
    <property type="project" value="InterPro"/>
</dbReference>
<dbReference type="GO" id="GO:0006457">
    <property type="term" value="P:protein folding"/>
    <property type="evidence" value="ECO:0007669"/>
    <property type="project" value="InterPro"/>
</dbReference>
<sequence>MEESLKKEIKRGNLLLYEKIDKLETEIKSLNLENEMLKKDLFREKKEKQDFLNTIFQILDTQLSIDNIINTELLEEKQEKLKLIKKKITGILKCISVEETTKVGDKFNHIYHECVNNYNQEKEEYIIKEIVTQGYIRDGKVIKVAKVVIE</sequence>
<dbReference type="Proteomes" id="UP000223525">
    <property type="component" value="Unassembled WGS sequence"/>
</dbReference>
<comment type="caution">
    <text evidence="3">The sequence shown here is derived from an EMBL/GenBank/DDBJ whole genome shotgun (WGS) entry which is preliminary data.</text>
</comment>
<accession>A0A2C6C5Q6</accession>
<dbReference type="RefSeq" id="WP_098999033.1">
    <property type="nucleotide sequence ID" value="NZ_CP077110.1"/>
</dbReference>
<organism evidence="3 4">
    <name type="scientific">Fusobacterium nucleatum subsp. polymorphum</name>
    <name type="common">Fusobacterium polymorphum</name>
    <dbReference type="NCBI Taxonomy" id="76857"/>
    <lineage>
        <taxon>Bacteria</taxon>
        <taxon>Fusobacteriati</taxon>
        <taxon>Fusobacteriota</taxon>
        <taxon>Fusobacteriia</taxon>
        <taxon>Fusobacteriales</taxon>
        <taxon>Fusobacteriaceae</taxon>
        <taxon>Fusobacterium</taxon>
    </lineage>
</organism>
<evidence type="ECO:0000256" key="1">
    <source>
        <dbReference type="ARBA" id="ARBA00023186"/>
    </source>
</evidence>
<dbReference type="Gene3D" id="2.30.22.10">
    <property type="entry name" value="Head domain of nucleotide exchange factor GrpE"/>
    <property type="match status" value="1"/>
</dbReference>
<dbReference type="InterPro" id="IPR009012">
    <property type="entry name" value="GrpE_head"/>
</dbReference>
<dbReference type="InterPro" id="IPR000740">
    <property type="entry name" value="GrpE"/>
</dbReference>
<dbReference type="GO" id="GO:0042803">
    <property type="term" value="F:protein homodimerization activity"/>
    <property type="evidence" value="ECO:0007669"/>
    <property type="project" value="InterPro"/>
</dbReference>
<keyword evidence="1" id="KW-0143">Chaperone</keyword>
<evidence type="ECO:0000313" key="4">
    <source>
        <dbReference type="Proteomes" id="UP000223525"/>
    </source>
</evidence>
<protein>
    <submittedName>
        <fullName evidence="3">Nucleotide exchange factor GrpE</fullName>
    </submittedName>
</protein>
<reference evidence="3 4" key="1">
    <citation type="submission" date="2017-06" db="EMBL/GenBank/DDBJ databases">
        <title>Draft genome sequence of Fusobacterium nucleatum subsp. polymorphum KCOM 1248 (=ChDC F113).</title>
        <authorList>
            <person name="Kook J.-K."/>
            <person name="Park S.-N."/>
            <person name="Lim Y.K."/>
            <person name="Roh H."/>
        </authorList>
    </citation>
    <scope>NUCLEOTIDE SEQUENCE [LARGE SCALE GENOMIC DNA]</scope>
    <source>
        <strain evidence="4">KCOM 1248 (ChDC F113)</strain>
    </source>
</reference>